<accession>A0A9P6X7A1</accession>
<feature type="compositionally biased region" description="Polar residues" evidence="1">
    <location>
        <begin position="18"/>
        <end position="29"/>
    </location>
</feature>
<dbReference type="AlphaFoldDB" id="A0A9P6X7A1"/>
<comment type="caution">
    <text evidence="2">The sequence shown here is derived from an EMBL/GenBank/DDBJ whole genome shotgun (WGS) entry which is preliminary data.</text>
</comment>
<name>A0A9P6X7A1_RHIOR</name>
<proteinExistence type="predicted"/>
<feature type="compositionally biased region" description="Basic and acidic residues" evidence="1">
    <location>
        <begin position="1"/>
        <end position="16"/>
    </location>
</feature>
<sequence>MTDQNKTTDENQKDTNKAIPSSKETSSLLSPWWSETSATRTAAEEAANNNTERENKYASILLGLSRNMEHNEDKELGWKEQCYLLANAPKMSYNSDRNSLEKLFDQSRECTMVCFLRESRKLARQRLLLAEEEKEQMSVRGSMLNLFHGIWISVAKTPKRCKEHILGEQSMMSKKDYPDYYTVELEKEISRSGEHVTRIISKTFSPLQHLTQRYIESWKDGTQQRFFMSFWTRLERGDAFYLVRDYTKRLIDNALEDKKPSNKK</sequence>
<feature type="region of interest" description="Disordered" evidence="1">
    <location>
        <begin position="1"/>
        <end position="37"/>
    </location>
</feature>
<dbReference type="EMBL" id="JAANQT010001052">
    <property type="protein sequence ID" value="KAG1306858.1"/>
    <property type="molecule type" value="Genomic_DNA"/>
</dbReference>
<dbReference type="Proteomes" id="UP000716291">
    <property type="component" value="Unassembled WGS sequence"/>
</dbReference>
<dbReference type="OrthoDB" id="5569779at2759"/>
<organism evidence="2 3">
    <name type="scientific">Rhizopus oryzae</name>
    <name type="common">Mucormycosis agent</name>
    <name type="synonym">Rhizopus arrhizus var. delemar</name>
    <dbReference type="NCBI Taxonomy" id="64495"/>
    <lineage>
        <taxon>Eukaryota</taxon>
        <taxon>Fungi</taxon>
        <taxon>Fungi incertae sedis</taxon>
        <taxon>Mucoromycota</taxon>
        <taxon>Mucoromycotina</taxon>
        <taxon>Mucoromycetes</taxon>
        <taxon>Mucorales</taxon>
        <taxon>Mucorineae</taxon>
        <taxon>Rhizopodaceae</taxon>
        <taxon>Rhizopus</taxon>
    </lineage>
</organism>
<protein>
    <submittedName>
        <fullName evidence="2">Uncharacterized protein</fullName>
    </submittedName>
</protein>
<evidence type="ECO:0000256" key="1">
    <source>
        <dbReference type="SAM" id="MobiDB-lite"/>
    </source>
</evidence>
<reference evidence="2" key="1">
    <citation type="journal article" date="2020" name="Microb. Genom.">
        <title>Genetic diversity of clinical and environmental Mucorales isolates obtained from an investigation of mucormycosis cases among solid organ transplant recipients.</title>
        <authorList>
            <person name="Nguyen M.H."/>
            <person name="Kaul D."/>
            <person name="Muto C."/>
            <person name="Cheng S.J."/>
            <person name="Richter R.A."/>
            <person name="Bruno V.M."/>
            <person name="Liu G."/>
            <person name="Beyhan S."/>
            <person name="Sundermann A.J."/>
            <person name="Mounaud S."/>
            <person name="Pasculle A.W."/>
            <person name="Nierman W.C."/>
            <person name="Driscoll E."/>
            <person name="Cumbie R."/>
            <person name="Clancy C.J."/>
            <person name="Dupont C.L."/>
        </authorList>
    </citation>
    <scope>NUCLEOTIDE SEQUENCE</scope>
    <source>
        <strain evidence="2">GL11</strain>
    </source>
</reference>
<evidence type="ECO:0000313" key="2">
    <source>
        <dbReference type="EMBL" id="KAG1306858.1"/>
    </source>
</evidence>
<keyword evidence="3" id="KW-1185">Reference proteome</keyword>
<gene>
    <name evidence="2" type="ORF">G6F64_007270</name>
</gene>
<evidence type="ECO:0000313" key="3">
    <source>
        <dbReference type="Proteomes" id="UP000716291"/>
    </source>
</evidence>